<dbReference type="PANTHER" id="PTHR13370">
    <property type="entry name" value="RNA METHYLASE-RELATED"/>
    <property type="match status" value="1"/>
</dbReference>
<name>A0A0F9KVT3_9ZZZZ</name>
<comment type="similarity">
    <text evidence="1">Belongs to the N(4)/N(6)-methyltransferase family.</text>
</comment>
<evidence type="ECO:0000259" key="5">
    <source>
        <dbReference type="Pfam" id="PF01555"/>
    </source>
</evidence>
<dbReference type="InterPro" id="IPR002052">
    <property type="entry name" value="DNA_methylase_N6_adenine_CS"/>
</dbReference>
<reference evidence="6" key="1">
    <citation type="journal article" date="2015" name="Nature">
        <title>Complex archaea that bridge the gap between prokaryotes and eukaryotes.</title>
        <authorList>
            <person name="Spang A."/>
            <person name="Saw J.H."/>
            <person name="Jorgensen S.L."/>
            <person name="Zaremba-Niedzwiedzka K."/>
            <person name="Martijn J."/>
            <person name="Lind A.E."/>
            <person name="van Eijk R."/>
            <person name="Schleper C."/>
            <person name="Guy L."/>
            <person name="Ettema T.J."/>
        </authorList>
    </citation>
    <scope>NUCLEOTIDE SEQUENCE</scope>
</reference>
<dbReference type="Pfam" id="PF01555">
    <property type="entry name" value="N6_N4_Mtase"/>
    <property type="match status" value="1"/>
</dbReference>
<feature type="non-terminal residue" evidence="6">
    <location>
        <position position="1"/>
    </location>
</feature>
<feature type="domain" description="DNA methylase N-4/N-6" evidence="5">
    <location>
        <begin position="115"/>
        <end position="189"/>
    </location>
</feature>
<dbReference type="Gene3D" id="3.40.50.150">
    <property type="entry name" value="Vaccinia Virus protein VP39"/>
    <property type="match status" value="2"/>
</dbReference>
<dbReference type="InterPro" id="IPR001091">
    <property type="entry name" value="RM_Methyltransferase"/>
</dbReference>
<protein>
    <recommendedName>
        <fullName evidence="5">DNA methylase N-4/N-6 domain-containing protein</fullName>
    </recommendedName>
</protein>
<evidence type="ECO:0000256" key="2">
    <source>
        <dbReference type="ARBA" id="ARBA00022603"/>
    </source>
</evidence>
<keyword evidence="3" id="KW-0808">Transferase</keyword>
<dbReference type="AlphaFoldDB" id="A0A0F9KVT3"/>
<keyword evidence="2" id="KW-0489">Methyltransferase</keyword>
<organism evidence="6">
    <name type="scientific">marine sediment metagenome</name>
    <dbReference type="NCBI Taxonomy" id="412755"/>
    <lineage>
        <taxon>unclassified sequences</taxon>
        <taxon>metagenomes</taxon>
        <taxon>ecological metagenomes</taxon>
    </lineage>
</organism>
<evidence type="ECO:0000256" key="3">
    <source>
        <dbReference type="ARBA" id="ARBA00022679"/>
    </source>
</evidence>
<accession>A0A0F9KVT3</accession>
<dbReference type="PANTHER" id="PTHR13370:SF3">
    <property type="entry name" value="TRNA (GUANINE(10)-N2)-METHYLTRANSFERASE HOMOLOG"/>
    <property type="match status" value="1"/>
</dbReference>
<sequence length="228" mass="25666">GGIVIYHGDCREILPHLEVVDLVLTDPPYGLGDRWSGGGSWQHHKGIYADAKRWDREPPSAETFALILKGSPVQIIWGGNYFCLPPSRCWLAWEKVEKMYTIADFELAWTSMDKPAKMYTARRNPDGRRSHPTQKPLGLMKWCIKQANGTATTILDPFMGSGTTLRAAKDLGRKAIGIEIEEAYCEIAARRLEQQVLSFGEDEEPLHERKESRQLPVFDVVTDPADGK</sequence>
<evidence type="ECO:0000313" key="6">
    <source>
        <dbReference type="EMBL" id="KKM78856.1"/>
    </source>
</evidence>
<dbReference type="SUPFAM" id="SSF53335">
    <property type="entry name" value="S-adenosyl-L-methionine-dependent methyltransferases"/>
    <property type="match status" value="1"/>
</dbReference>
<dbReference type="PROSITE" id="PS00092">
    <property type="entry name" value="N6_MTASE"/>
    <property type="match status" value="1"/>
</dbReference>
<feature type="region of interest" description="Disordered" evidence="4">
    <location>
        <begin position="203"/>
        <end position="228"/>
    </location>
</feature>
<dbReference type="InterPro" id="IPR002941">
    <property type="entry name" value="DNA_methylase_N4/N6"/>
</dbReference>
<gene>
    <name evidence="6" type="ORF">LCGC14_1355710</name>
</gene>
<dbReference type="GO" id="GO:0032259">
    <property type="term" value="P:methylation"/>
    <property type="evidence" value="ECO:0007669"/>
    <property type="project" value="UniProtKB-KW"/>
</dbReference>
<evidence type="ECO:0000256" key="4">
    <source>
        <dbReference type="SAM" id="MobiDB-lite"/>
    </source>
</evidence>
<dbReference type="PRINTS" id="PR00508">
    <property type="entry name" value="S21N4MTFRASE"/>
</dbReference>
<dbReference type="InterPro" id="IPR029063">
    <property type="entry name" value="SAM-dependent_MTases_sf"/>
</dbReference>
<dbReference type="GO" id="GO:0009007">
    <property type="term" value="F:site-specific DNA-methyltransferase (adenine-specific) activity"/>
    <property type="evidence" value="ECO:0007669"/>
    <property type="project" value="TreeGrafter"/>
</dbReference>
<evidence type="ECO:0000256" key="1">
    <source>
        <dbReference type="ARBA" id="ARBA00006594"/>
    </source>
</evidence>
<dbReference type="GO" id="GO:0003677">
    <property type="term" value="F:DNA binding"/>
    <property type="evidence" value="ECO:0007669"/>
    <property type="project" value="InterPro"/>
</dbReference>
<proteinExistence type="inferred from homology"/>
<dbReference type="GO" id="GO:0008170">
    <property type="term" value="F:N-methyltransferase activity"/>
    <property type="evidence" value="ECO:0007669"/>
    <property type="project" value="InterPro"/>
</dbReference>
<comment type="caution">
    <text evidence="6">The sequence shown here is derived from an EMBL/GenBank/DDBJ whole genome shotgun (WGS) entry which is preliminary data.</text>
</comment>
<dbReference type="EMBL" id="LAZR01008423">
    <property type="protein sequence ID" value="KKM78856.1"/>
    <property type="molecule type" value="Genomic_DNA"/>
</dbReference>
<dbReference type="GO" id="GO:0005737">
    <property type="term" value="C:cytoplasm"/>
    <property type="evidence" value="ECO:0007669"/>
    <property type="project" value="TreeGrafter"/>
</dbReference>